<proteinExistence type="predicted"/>
<dbReference type="PANTHER" id="PTHR43280">
    <property type="entry name" value="ARAC-FAMILY TRANSCRIPTIONAL REGULATOR"/>
    <property type="match status" value="1"/>
</dbReference>
<dbReference type="PANTHER" id="PTHR43280:SF2">
    <property type="entry name" value="HTH-TYPE TRANSCRIPTIONAL REGULATOR EXSA"/>
    <property type="match status" value="1"/>
</dbReference>
<gene>
    <name evidence="5" type="ORF">IDH45_20440</name>
</gene>
<dbReference type="InterPro" id="IPR020449">
    <property type="entry name" value="Tscrpt_reg_AraC-type_HTH"/>
</dbReference>
<reference evidence="5" key="1">
    <citation type="submission" date="2020-09" db="EMBL/GenBank/DDBJ databases">
        <title>A novel bacterium of genus Paenibacillus, isolated from South China Sea.</title>
        <authorList>
            <person name="Huang H."/>
            <person name="Mo K."/>
            <person name="Hu Y."/>
        </authorList>
    </citation>
    <scope>NUCLEOTIDE SEQUENCE</scope>
    <source>
        <strain evidence="5">IB182363</strain>
    </source>
</reference>
<evidence type="ECO:0000256" key="1">
    <source>
        <dbReference type="ARBA" id="ARBA00023015"/>
    </source>
</evidence>
<dbReference type="InterPro" id="IPR037923">
    <property type="entry name" value="HTH-like"/>
</dbReference>
<accession>A0A927CAC0</accession>
<dbReference type="Pfam" id="PF02311">
    <property type="entry name" value="AraC_binding"/>
    <property type="match status" value="1"/>
</dbReference>
<sequence>MSDPLPTQVIYAHYPKYLKPYNGSTFFHHNYMIRLQAEGQCHALIGGEPLSFRPGDLLLLRPGQSSEFSFEPDPDTGKVCSGSYTILCRGAWLESWWNASNRPYKTSILPSDSMLAIFKELVLERRTIRDNWKAASDLLLRTLCIHIDRSLQTIWSEPQSRSYVVQRMKQFIEDEERLSAPDFKVKDVARHVGLSESRASHLFKEAFGFGIMSYFLETRLRIARDRIHYMDSSLDHIAEISGFGSYSYFHRSFRKKYGISPKEYRSSFAGRFSP</sequence>
<keyword evidence="2" id="KW-0238">DNA-binding</keyword>
<evidence type="ECO:0000313" key="5">
    <source>
        <dbReference type="EMBL" id="MBD2864358.1"/>
    </source>
</evidence>
<dbReference type="InterPro" id="IPR009057">
    <property type="entry name" value="Homeodomain-like_sf"/>
</dbReference>
<keyword evidence="1" id="KW-0805">Transcription regulation</keyword>
<dbReference type="SMART" id="SM00342">
    <property type="entry name" value="HTH_ARAC"/>
    <property type="match status" value="1"/>
</dbReference>
<name>A0A927CAC0_9BACL</name>
<dbReference type="PRINTS" id="PR00032">
    <property type="entry name" value="HTHARAC"/>
</dbReference>
<keyword evidence="6" id="KW-1185">Reference proteome</keyword>
<evidence type="ECO:0000256" key="3">
    <source>
        <dbReference type="ARBA" id="ARBA00023163"/>
    </source>
</evidence>
<evidence type="ECO:0000256" key="2">
    <source>
        <dbReference type="ARBA" id="ARBA00023125"/>
    </source>
</evidence>
<dbReference type="GO" id="GO:0043565">
    <property type="term" value="F:sequence-specific DNA binding"/>
    <property type="evidence" value="ECO:0007669"/>
    <property type="project" value="InterPro"/>
</dbReference>
<dbReference type="SUPFAM" id="SSF46689">
    <property type="entry name" value="Homeodomain-like"/>
    <property type="match status" value="1"/>
</dbReference>
<protein>
    <submittedName>
        <fullName evidence="5">Helix-turn-helix transcriptional regulator</fullName>
    </submittedName>
</protein>
<dbReference type="Pfam" id="PF12833">
    <property type="entry name" value="HTH_18"/>
    <property type="match status" value="1"/>
</dbReference>
<dbReference type="InterPro" id="IPR018060">
    <property type="entry name" value="HTH_AraC"/>
</dbReference>
<dbReference type="Proteomes" id="UP000639396">
    <property type="component" value="Unassembled WGS sequence"/>
</dbReference>
<evidence type="ECO:0000259" key="4">
    <source>
        <dbReference type="PROSITE" id="PS01124"/>
    </source>
</evidence>
<organism evidence="5 6">
    <name type="scientific">Paenibacillus oceani</name>
    <dbReference type="NCBI Taxonomy" id="2772510"/>
    <lineage>
        <taxon>Bacteria</taxon>
        <taxon>Bacillati</taxon>
        <taxon>Bacillota</taxon>
        <taxon>Bacilli</taxon>
        <taxon>Bacillales</taxon>
        <taxon>Paenibacillaceae</taxon>
        <taxon>Paenibacillus</taxon>
    </lineage>
</organism>
<dbReference type="EMBL" id="JACXJA010000028">
    <property type="protein sequence ID" value="MBD2864358.1"/>
    <property type="molecule type" value="Genomic_DNA"/>
</dbReference>
<keyword evidence="3" id="KW-0804">Transcription</keyword>
<evidence type="ECO:0000313" key="6">
    <source>
        <dbReference type="Proteomes" id="UP000639396"/>
    </source>
</evidence>
<dbReference type="AlphaFoldDB" id="A0A927CAC0"/>
<dbReference type="SUPFAM" id="SSF51215">
    <property type="entry name" value="Regulatory protein AraC"/>
    <property type="match status" value="1"/>
</dbReference>
<dbReference type="Gene3D" id="1.10.10.60">
    <property type="entry name" value="Homeodomain-like"/>
    <property type="match status" value="1"/>
</dbReference>
<dbReference type="GO" id="GO:0003700">
    <property type="term" value="F:DNA-binding transcription factor activity"/>
    <property type="evidence" value="ECO:0007669"/>
    <property type="project" value="InterPro"/>
</dbReference>
<dbReference type="RefSeq" id="WP_190929978.1">
    <property type="nucleotide sequence ID" value="NZ_JACXJA010000028.1"/>
</dbReference>
<comment type="caution">
    <text evidence="5">The sequence shown here is derived from an EMBL/GenBank/DDBJ whole genome shotgun (WGS) entry which is preliminary data.</text>
</comment>
<dbReference type="PROSITE" id="PS01124">
    <property type="entry name" value="HTH_ARAC_FAMILY_2"/>
    <property type="match status" value="1"/>
</dbReference>
<dbReference type="InterPro" id="IPR003313">
    <property type="entry name" value="AraC-bd"/>
</dbReference>
<feature type="domain" description="HTH araC/xylS-type" evidence="4">
    <location>
        <begin position="166"/>
        <end position="267"/>
    </location>
</feature>